<evidence type="ECO:0000313" key="1">
    <source>
        <dbReference type="EMBL" id="MBB5263870.1"/>
    </source>
</evidence>
<gene>
    <name evidence="1" type="ORF">HNP82_000968</name>
</gene>
<protein>
    <submittedName>
        <fullName evidence="1">Uncharacterized protein</fullName>
    </submittedName>
</protein>
<dbReference type="Proteomes" id="UP000543642">
    <property type="component" value="Unassembled WGS sequence"/>
</dbReference>
<reference evidence="1 2" key="1">
    <citation type="submission" date="2020-08" db="EMBL/GenBank/DDBJ databases">
        <title>Genomic Encyclopedia of Type Strains, Phase IV (KMG-IV): sequencing the most valuable type-strain genomes for metagenomic binning, comparative biology and taxonomic classification.</title>
        <authorList>
            <person name="Goeker M."/>
        </authorList>
    </citation>
    <scope>NUCLEOTIDE SEQUENCE [LARGE SCALE GENOMIC DNA]</scope>
    <source>
        <strain evidence="1 2">DSM 106146</strain>
    </source>
</reference>
<keyword evidence="2" id="KW-1185">Reference proteome</keyword>
<evidence type="ECO:0000313" key="2">
    <source>
        <dbReference type="Proteomes" id="UP000543642"/>
    </source>
</evidence>
<name>A0A7W8HA09_9FIRM</name>
<comment type="caution">
    <text evidence="1">The sequence shown here is derived from an EMBL/GenBank/DDBJ whole genome shotgun (WGS) entry which is preliminary data.</text>
</comment>
<sequence>MEFCPTIGKTSVESSIKQLVDKGVLVKHGSVRSIISGVMQSEMNHLEK</sequence>
<dbReference type="EMBL" id="JACHFW010000002">
    <property type="protein sequence ID" value="MBB5263870.1"/>
    <property type="molecule type" value="Genomic_DNA"/>
</dbReference>
<organism evidence="1 2">
    <name type="scientific">Catenibacillus scindens</name>
    <dbReference type="NCBI Taxonomy" id="673271"/>
    <lineage>
        <taxon>Bacteria</taxon>
        <taxon>Bacillati</taxon>
        <taxon>Bacillota</taxon>
        <taxon>Clostridia</taxon>
        <taxon>Lachnospirales</taxon>
        <taxon>Lachnospiraceae</taxon>
        <taxon>Catenibacillus</taxon>
    </lineage>
</organism>
<dbReference type="RefSeq" id="WP_183772049.1">
    <property type="nucleotide sequence ID" value="NZ_JACHFW010000002.1"/>
</dbReference>
<accession>A0A7W8HA09</accession>
<proteinExistence type="predicted"/>
<dbReference type="AlphaFoldDB" id="A0A7W8HA09"/>